<sequence>MPGTHVEFPNAAARLSPPAAHVLLAGFAREGVIVVIGNALIAFALTAAGIGKGKGFFDNFVFSEAIGISIMLLLGVGRFVLQRRNALTVPRLALVMVLAIVFGAALGRGIASLLLGLDVRRTFAAKDLALTGWIALSATLIATWYGWSRTRIAELSEQVARTAWQKEAAERTALGARLQALQAQIEPHFLFNTLATLDSLIASDPPRARELLASLNRFLRATLEASRTQSETLALQFAVLESMLAVHAMRLGPRLAYAFDLPRDCVKLAVPPMLLQPLVENALKHGIQGAVQGGRIDVSARRDGSHVELSVADTGAGFGATPGTQGAGVGLANVRERLAALYGENASLTLIENAPHGLIARVRLPAHDADDAGNSGAPGNAGATGTTP</sequence>
<feature type="domain" description="Histidine kinase" evidence="3">
    <location>
        <begin position="274"/>
        <end position="368"/>
    </location>
</feature>
<proteinExistence type="predicted"/>
<dbReference type="Gene3D" id="3.30.565.10">
    <property type="entry name" value="Histidine kinase-like ATPase, C-terminal domain"/>
    <property type="match status" value="1"/>
</dbReference>
<keyword evidence="2" id="KW-0812">Transmembrane</keyword>
<evidence type="ECO:0000259" key="3">
    <source>
        <dbReference type="PROSITE" id="PS50109"/>
    </source>
</evidence>
<protein>
    <submittedName>
        <fullName evidence="4">Histidine kinase/DNA gyrase B/HSP90-like ATPase</fullName>
    </submittedName>
</protein>
<dbReference type="Pfam" id="PF02518">
    <property type="entry name" value="HATPase_c"/>
    <property type="match status" value="1"/>
</dbReference>
<dbReference type="SMART" id="SM00387">
    <property type="entry name" value="HATPase_c"/>
    <property type="match status" value="1"/>
</dbReference>
<feature type="compositionally biased region" description="Low complexity" evidence="1">
    <location>
        <begin position="372"/>
        <end position="388"/>
    </location>
</feature>
<keyword evidence="5" id="KW-1185">Reference proteome</keyword>
<accession>A0ABX5KQA6</accession>
<evidence type="ECO:0000256" key="1">
    <source>
        <dbReference type="SAM" id="MobiDB-lite"/>
    </source>
</evidence>
<comment type="caution">
    <text evidence="4">The sequence shown here is derived from an EMBL/GenBank/DDBJ whole genome shotgun (WGS) entry which is preliminary data.</text>
</comment>
<dbReference type="InterPro" id="IPR036890">
    <property type="entry name" value="HATPase_C_sf"/>
</dbReference>
<keyword evidence="2" id="KW-0472">Membrane</keyword>
<feature type="region of interest" description="Disordered" evidence="1">
    <location>
        <begin position="369"/>
        <end position="388"/>
    </location>
</feature>
<feature type="transmembrane region" description="Helical" evidence="2">
    <location>
        <begin position="93"/>
        <end position="116"/>
    </location>
</feature>
<reference evidence="4 5" key="1">
    <citation type="submission" date="2018-05" db="EMBL/GenBank/DDBJ databases">
        <title>Genomic Encyclopedia of Type Strains, Phase IV (KMG-V): Genome sequencing to study the core and pangenomes of soil and plant-associated prokaryotes.</title>
        <authorList>
            <person name="Whitman W."/>
        </authorList>
    </citation>
    <scope>NUCLEOTIDE SEQUENCE [LARGE SCALE GENOMIC DNA]</scope>
    <source>
        <strain evidence="4 5">SCZa-39</strain>
    </source>
</reference>
<feature type="transmembrane region" description="Helical" evidence="2">
    <location>
        <begin position="31"/>
        <end position="48"/>
    </location>
</feature>
<dbReference type="Pfam" id="PF06580">
    <property type="entry name" value="His_kinase"/>
    <property type="match status" value="1"/>
</dbReference>
<dbReference type="InterPro" id="IPR003594">
    <property type="entry name" value="HATPase_dom"/>
</dbReference>
<dbReference type="PROSITE" id="PS50109">
    <property type="entry name" value="HIS_KIN"/>
    <property type="match status" value="1"/>
</dbReference>
<dbReference type="SUPFAM" id="SSF55874">
    <property type="entry name" value="ATPase domain of HSP90 chaperone/DNA topoisomerase II/histidine kinase"/>
    <property type="match status" value="1"/>
</dbReference>
<dbReference type="InterPro" id="IPR005467">
    <property type="entry name" value="His_kinase_dom"/>
</dbReference>
<gene>
    <name evidence="4" type="ORF">C7402_104105</name>
</gene>
<evidence type="ECO:0000313" key="5">
    <source>
        <dbReference type="Proteomes" id="UP000245712"/>
    </source>
</evidence>
<dbReference type="PANTHER" id="PTHR34220">
    <property type="entry name" value="SENSOR HISTIDINE KINASE YPDA"/>
    <property type="match status" value="1"/>
</dbReference>
<keyword evidence="2" id="KW-1133">Transmembrane helix</keyword>
<dbReference type="InterPro" id="IPR010559">
    <property type="entry name" value="Sig_transdc_His_kin_internal"/>
</dbReference>
<organism evidence="4 5">
    <name type="scientific">Paraburkholderia unamae</name>
    <dbReference type="NCBI Taxonomy" id="219649"/>
    <lineage>
        <taxon>Bacteria</taxon>
        <taxon>Pseudomonadati</taxon>
        <taxon>Pseudomonadota</taxon>
        <taxon>Betaproteobacteria</taxon>
        <taxon>Burkholderiales</taxon>
        <taxon>Burkholderiaceae</taxon>
        <taxon>Paraburkholderia</taxon>
    </lineage>
</organism>
<name>A0ABX5KQA6_9BURK</name>
<evidence type="ECO:0000313" key="4">
    <source>
        <dbReference type="EMBL" id="PVX84862.1"/>
    </source>
</evidence>
<dbReference type="Proteomes" id="UP000245712">
    <property type="component" value="Unassembled WGS sequence"/>
</dbReference>
<feature type="transmembrane region" description="Helical" evidence="2">
    <location>
        <begin position="128"/>
        <end position="147"/>
    </location>
</feature>
<dbReference type="PANTHER" id="PTHR34220:SF9">
    <property type="entry name" value="SIGNAL TRANSDUCTION HISTIDINE KINASE INTERNAL REGION DOMAIN-CONTAINING PROTEIN"/>
    <property type="match status" value="1"/>
</dbReference>
<dbReference type="RefSeq" id="WP_165841854.1">
    <property type="nucleotide sequence ID" value="NZ_QEOB01000004.1"/>
</dbReference>
<dbReference type="InterPro" id="IPR050640">
    <property type="entry name" value="Bact_2-comp_sensor_kinase"/>
</dbReference>
<feature type="transmembrane region" description="Helical" evidence="2">
    <location>
        <begin position="60"/>
        <end position="81"/>
    </location>
</feature>
<dbReference type="EMBL" id="QEOB01000004">
    <property type="protein sequence ID" value="PVX84862.1"/>
    <property type="molecule type" value="Genomic_DNA"/>
</dbReference>
<evidence type="ECO:0000256" key="2">
    <source>
        <dbReference type="SAM" id="Phobius"/>
    </source>
</evidence>